<comment type="caution">
    <text evidence="3">The sequence shown here is derived from an EMBL/GenBank/DDBJ whole genome shotgun (WGS) entry which is preliminary data.</text>
</comment>
<feature type="domain" description="USP" evidence="2">
    <location>
        <begin position="1"/>
        <end position="227"/>
    </location>
</feature>
<dbReference type="SUPFAM" id="SSF54001">
    <property type="entry name" value="Cysteine proteinases"/>
    <property type="match status" value="1"/>
</dbReference>
<dbReference type="InterPro" id="IPR038765">
    <property type="entry name" value="Papain-like_cys_pep_sf"/>
</dbReference>
<evidence type="ECO:0000256" key="1">
    <source>
        <dbReference type="ARBA" id="ARBA00009085"/>
    </source>
</evidence>
<dbReference type="Proteomes" id="UP000747110">
    <property type="component" value="Unassembled WGS sequence"/>
</dbReference>
<dbReference type="GO" id="GO:0004843">
    <property type="term" value="F:cysteine-type deubiquitinase activity"/>
    <property type="evidence" value="ECO:0007669"/>
    <property type="project" value="InterPro"/>
</dbReference>
<dbReference type="Gene3D" id="3.90.70.10">
    <property type="entry name" value="Cysteine proteinases"/>
    <property type="match status" value="1"/>
</dbReference>
<dbReference type="InterPro" id="IPR018200">
    <property type="entry name" value="USP_CS"/>
</dbReference>
<dbReference type="Pfam" id="PF00443">
    <property type="entry name" value="UCH"/>
    <property type="match status" value="1"/>
</dbReference>
<dbReference type="EMBL" id="BNCP01000034">
    <property type="protein sequence ID" value="GIL85824.1"/>
    <property type="molecule type" value="Genomic_DNA"/>
</dbReference>
<comment type="similarity">
    <text evidence="1">Belongs to the peptidase C19 family.</text>
</comment>
<gene>
    <name evidence="3" type="ORF">Vretifemale_14358</name>
</gene>
<keyword evidence="4" id="KW-1185">Reference proteome</keyword>
<feature type="non-terminal residue" evidence="3">
    <location>
        <position position="1"/>
    </location>
</feature>
<dbReference type="InterPro" id="IPR028889">
    <property type="entry name" value="USP"/>
</dbReference>
<dbReference type="InterPro" id="IPR001394">
    <property type="entry name" value="Peptidase_C19_UCH"/>
</dbReference>
<accession>A0A8J4CV42</accession>
<evidence type="ECO:0000313" key="4">
    <source>
        <dbReference type="Proteomes" id="UP000747110"/>
    </source>
</evidence>
<name>A0A8J4CV42_9CHLO</name>
<dbReference type="PROSITE" id="PS00973">
    <property type="entry name" value="USP_2"/>
    <property type="match status" value="1"/>
</dbReference>
<organism evidence="3 4">
    <name type="scientific">Volvox reticuliferus</name>
    <dbReference type="NCBI Taxonomy" id="1737510"/>
    <lineage>
        <taxon>Eukaryota</taxon>
        <taxon>Viridiplantae</taxon>
        <taxon>Chlorophyta</taxon>
        <taxon>core chlorophytes</taxon>
        <taxon>Chlorophyceae</taxon>
        <taxon>CS clade</taxon>
        <taxon>Chlamydomonadales</taxon>
        <taxon>Volvocaceae</taxon>
        <taxon>Volvox</taxon>
    </lineage>
</organism>
<proteinExistence type="inferred from homology"/>
<dbReference type="PROSITE" id="PS50235">
    <property type="entry name" value="USP_3"/>
    <property type="match status" value="1"/>
</dbReference>
<dbReference type="GO" id="GO:0016579">
    <property type="term" value="P:protein deubiquitination"/>
    <property type="evidence" value="ECO:0007669"/>
    <property type="project" value="InterPro"/>
</dbReference>
<protein>
    <recommendedName>
        <fullName evidence="2">USP domain-containing protein</fullName>
    </recommendedName>
</protein>
<evidence type="ECO:0000259" key="2">
    <source>
        <dbReference type="PROSITE" id="PS50235"/>
    </source>
</evidence>
<reference evidence="3" key="1">
    <citation type="journal article" date="2021" name="Proc. Natl. Acad. Sci. U.S.A.">
        <title>Three genomes in the algal genus Volvox reveal the fate of a haploid sex-determining region after a transition to homothallism.</title>
        <authorList>
            <person name="Yamamoto K."/>
            <person name="Hamaji T."/>
            <person name="Kawai-Toyooka H."/>
            <person name="Matsuzaki R."/>
            <person name="Takahashi F."/>
            <person name="Nishimura Y."/>
            <person name="Kawachi M."/>
            <person name="Noguchi H."/>
            <person name="Minakuchi Y."/>
            <person name="Umen J.G."/>
            <person name="Toyoda A."/>
            <person name="Nozaki H."/>
        </authorList>
    </citation>
    <scope>NUCLEOTIDE SEQUENCE</scope>
    <source>
        <strain evidence="3">NIES-3786</strain>
    </source>
</reference>
<dbReference type="AlphaFoldDB" id="A0A8J4CV42"/>
<evidence type="ECO:0000313" key="3">
    <source>
        <dbReference type="EMBL" id="GIL85824.1"/>
    </source>
</evidence>
<dbReference type="CDD" id="cd02257">
    <property type="entry name" value="Peptidase_C19"/>
    <property type="match status" value="1"/>
</dbReference>
<sequence>EDDPKHEEGPLKKRRRIIGCFGNKTSSDQDVADGAAGTTTQVVLLSAGKVAVPWPNRPGKLLGGGGPARAVSANADDVDLDLAEAIRRSLSEQGVVGPVIREETDLDSDLEEAIRRSLEEANGMETNVEDEAVEILDEDEEMEDDDHDVIGSKASSSTPLAGAGNYCLHGVVRHRGRTPLEGHYTVDLQIGNQVWCHHDDSRVTEVDLETVLQKAGGEGHIFFYQHSAQPACSSPSAA</sequence>